<evidence type="ECO:0000313" key="12">
    <source>
        <dbReference type="Proteomes" id="UP000042527"/>
    </source>
</evidence>
<evidence type="ECO:0000313" key="13">
    <source>
        <dbReference type="Proteomes" id="UP000323594"/>
    </source>
</evidence>
<name>A0A0B7GV72_TREPH</name>
<evidence type="ECO:0000256" key="5">
    <source>
        <dbReference type="ARBA" id="ARBA00022438"/>
    </source>
</evidence>
<keyword evidence="8 10" id="KW-0378">Hydrolase</keyword>
<dbReference type="OrthoDB" id="9803993at2"/>
<dbReference type="AlphaFoldDB" id="A0A0B7GV72"/>
<sequence>MDKTNIEKYVELILKVGLNIQKGDNLLVLVSEHTLGMVREVTRQAYKLGARDVIYDFSDDEMTLARYNFASDEAFKQLPQFKVEFLREAYKANYHRLALIAPNPELLKTVDPRKVSQWQLVYATAMKPVMKYTMENHVKWTVAAHPSPAWALSVFPELGEEAAIEKLWQKIFEATRVTCDDPIKAWQEHNEQLKRHQKFLTEMNFEKLLYRAPGTELEVYLTEGHRWMGGSAQTLSGVEFTPNIPTEEVFSMPHAYKVNGTLKSTKPLAVRGQIVDGFHFTFKDGKVIDFDAAQGKDVLRDLLNTDEGARRLGEVALVGDNSPISNTKILFKNTLFDENASCHFAIGNAYSENIADGANLSDERKKEVGMNNSVIHVDFMVGGPELSVIGVKKDGTEIPILQKGNWVI</sequence>
<dbReference type="Proteomes" id="UP000323594">
    <property type="component" value="Chromosome"/>
</dbReference>
<evidence type="ECO:0000256" key="8">
    <source>
        <dbReference type="ARBA" id="ARBA00022801"/>
    </source>
</evidence>
<dbReference type="PANTHER" id="PTHR34448:SF3">
    <property type="entry name" value="AMINOPEPTIDASE AMPS"/>
    <property type="match status" value="1"/>
</dbReference>
<dbReference type="PANTHER" id="PTHR34448">
    <property type="entry name" value="AMINOPEPTIDASE"/>
    <property type="match status" value="1"/>
</dbReference>
<dbReference type="GO" id="GO:0004177">
    <property type="term" value="F:aminopeptidase activity"/>
    <property type="evidence" value="ECO:0007669"/>
    <property type="project" value="UniProtKB-KW"/>
</dbReference>
<keyword evidence="5 10" id="KW-0031">Aminopeptidase</keyword>
<dbReference type="RefSeq" id="WP_002697760.1">
    <property type="nucleotide sequence ID" value="NZ_CDNC01000026.1"/>
</dbReference>
<dbReference type="InterPro" id="IPR035097">
    <property type="entry name" value="M29_N-terminal"/>
</dbReference>
<keyword evidence="9" id="KW-0482">Metalloprotease</keyword>
<evidence type="ECO:0000256" key="1">
    <source>
        <dbReference type="ARBA" id="ARBA00001941"/>
    </source>
</evidence>
<dbReference type="GO" id="GO:0046872">
    <property type="term" value="F:metal ion binding"/>
    <property type="evidence" value="ECO:0007669"/>
    <property type="project" value="UniProtKB-KW"/>
</dbReference>
<dbReference type="InterPro" id="IPR052170">
    <property type="entry name" value="M29_Exopeptidase"/>
</dbReference>
<evidence type="ECO:0000256" key="3">
    <source>
        <dbReference type="ARBA" id="ARBA00001947"/>
    </source>
</evidence>
<comment type="cofactor">
    <cofactor evidence="1">
        <name>Co(2+)</name>
        <dbReference type="ChEBI" id="CHEBI:48828"/>
    </cofactor>
</comment>
<dbReference type="PRINTS" id="PR00919">
    <property type="entry name" value="THERMOPTASE"/>
</dbReference>
<keyword evidence="6" id="KW-0645">Protease</keyword>
<proteinExistence type="inferred from homology"/>
<dbReference type="EMBL" id="CDNC01000026">
    <property type="protein sequence ID" value="CEM62408.1"/>
    <property type="molecule type" value="Genomic_DNA"/>
</dbReference>
<comment type="cofactor">
    <cofactor evidence="3">
        <name>Zn(2+)</name>
        <dbReference type="ChEBI" id="CHEBI:29105"/>
    </cofactor>
</comment>
<comment type="cofactor">
    <cofactor evidence="2">
        <name>Mg(2+)</name>
        <dbReference type="ChEBI" id="CHEBI:18420"/>
    </cofactor>
</comment>
<dbReference type="Pfam" id="PF02073">
    <property type="entry name" value="Peptidase_M29"/>
    <property type="match status" value="1"/>
</dbReference>
<dbReference type="GeneID" id="57753872"/>
<comment type="similarity">
    <text evidence="4">Belongs to the peptidase M29 family.</text>
</comment>
<dbReference type="InterPro" id="IPR000787">
    <property type="entry name" value="Peptidase_M29"/>
</dbReference>
<evidence type="ECO:0000256" key="9">
    <source>
        <dbReference type="ARBA" id="ARBA00023049"/>
    </source>
</evidence>
<evidence type="ECO:0000256" key="2">
    <source>
        <dbReference type="ARBA" id="ARBA00001946"/>
    </source>
</evidence>
<organism evidence="10 12">
    <name type="scientific">Treponema phagedenis</name>
    <dbReference type="NCBI Taxonomy" id="162"/>
    <lineage>
        <taxon>Bacteria</taxon>
        <taxon>Pseudomonadati</taxon>
        <taxon>Spirochaetota</taxon>
        <taxon>Spirochaetia</taxon>
        <taxon>Spirochaetales</taxon>
        <taxon>Treponemataceae</taxon>
        <taxon>Treponema</taxon>
    </lineage>
</organism>
<reference evidence="12" key="2">
    <citation type="submission" date="2015-01" db="EMBL/GenBank/DDBJ databases">
        <authorList>
            <person name="Manzoor Shahid"/>
            <person name="Zubair Saima"/>
        </authorList>
    </citation>
    <scope>NUCLEOTIDE SEQUENCE [LARGE SCALE GENOMIC DNA]</scope>
    <source>
        <strain evidence="12">V1</strain>
    </source>
</reference>
<dbReference type="Gene3D" id="3.40.1830.10">
    <property type="entry name" value="Thermophilic metalloprotease (M29)"/>
    <property type="match status" value="1"/>
</dbReference>
<dbReference type="GO" id="GO:0008237">
    <property type="term" value="F:metallopeptidase activity"/>
    <property type="evidence" value="ECO:0007669"/>
    <property type="project" value="UniProtKB-KW"/>
</dbReference>
<dbReference type="Proteomes" id="UP000042527">
    <property type="component" value="Unassembled WGS sequence"/>
</dbReference>
<dbReference type="SUPFAM" id="SSF144052">
    <property type="entry name" value="Thermophilic metalloprotease-like"/>
    <property type="match status" value="1"/>
</dbReference>
<evidence type="ECO:0000313" key="11">
    <source>
        <dbReference type="EMBL" id="QEJ97576.1"/>
    </source>
</evidence>
<dbReference type="GO" id="GO:0006508">
    <property type="term" value="P:proteolysis"/>
    <property type="evidence" value="ECO:0007669"/>
    <property type="project" value="UniProtKB-KW"/>
</dbReference>
<reference evidence="11 13" key="3">
    <citation type="submission" date="2019-08" db="EMBL/GenBank/DDBJ databases">
        <authorList>
            <person name="Kuhnert P."/>
        </authorList>
    </citation>
    <scope>NUCLEOTIDE SEQUENCE [LARGE SCALE GENOMIC DNA]</scope>
    <source>
        <strain evidence="11 13">B36.5</strain>
    </source>
</reference>
<gene>
    <name evidence="11" type="ORF">FUT82_05880</name>
    <name evidence="10" type="ORF">TPHV1_320011</name>
</gene>
<keyword evidence="12" id="KW-1185">Reference proteome</keyword>
<dbReference type="EC" id="3.4.11.-" evidence="10"/>
<evidence type="ECO:0000256" key="6">
    <source>
        <dbReference type="ARBA" id="ARBA00022670"/>
    </source>
</evidence>
<evidence type="ECO:0000256" key="4">
    <source>
        <dbReference type="ARBA" id="ARBA00008236"/>
    </source>
</evidence>
<protein>
    <submittedName>
        <fullName evidence="10 11">Aminopeptidase</fullName>
        <ecNumber evidence="10">3.4.11.-</ecNumber>
    </submittedName>
</protein>
<reference evidence="10" key="1">
    <citation type="submission" date="2015-01" db="EMBL/GenBank/DDBJ databases">
        <authorList>
            <person name="Xiang T."/>
            <person name="Song Y."/>
            <person name="Huang L."/>
            <person name="Wang B."/>
            <person name="Wu P."/>
        </authorList>
    </citation>
    <scope>NUCLEOTIDE SEQUENCE [LARGE SCALE GENOMIC DNA]</scope>
    <source>
        <strain evidence="10">V1</strain>
    </source>
</reference>
<evidence type="ECO:0000256" key="7">
    <source>
        <dbReference type="ARBA" id="ARBA00022723"/>
    </source>
</evidence>
<keyword evidence="7" id="KW-0479">Metal-binding</keyword>
<dbReference type="EMBL" id="CP042817">
    <property type="protein sequence ID" value="QEJ97576.1"/>
    <property type="molecule type" value="Genomic_DNA"/>
</dbReference>
<accession>A0A0B7GV72</accession>
<evidence type="ECO:0000313" key="10">
    <source>
        <dbReference type="EMBL" id="CEM62408.1"/>
    </source>
</evidence>